<dbReference type="InterPro" id="IPR029045">
    <property type="entry name" value="ClpP/crotonase-like_dom_sf"/>
</dbReference>
<keyword evidence="5 14" id="KW-0547">Nucleotide-binding</keyword>
<feature type="domain" description="Lipoyl-binding" evidence="15">
    <location>
        <begin position="672"/>
        <end position="746"/>
    </location>
</feature>
<dbReference type="EMBL" id="LN483326">
    <property type="protein sequence ID" value="CDZ98179.1"/>
    <property type="molecule type" value="Genomic_DNA"/>
</dbReference>
<evidence type="ECO:0000259" key="16">
    <source>
        <dbReference type="PROSITE" id="PS50975"/>
    </source>
</evidence>
<dbReference type="Gene3D" id="3.90.226.10">
    <property type="entry name" value="2-enoyl-CoA Hydratase, Chain A, domain 1"/>
    <property type="match status" value="2"/>
</dbReference>
<dbReference type="PROSITE" id="PS50979">
    <property type="entry name" value="BC"/>
    <property type="match status" value="1"/>
</dbReference>
<evidence type="ECO:0000313" key="20">
    <source>
        <dbReference type="EMBL" id="CDZ98179.1"/>
    </source>
</evidence>
<keyword evidence="11" id="KW-0511">Multifunctional enzyme</keyword>
<dbReference type="InterPro" id="IPR000089">
    <property type="entry name" value="Biotin_lipoyl"/>
</dbReference>
<dbReference type="CDD" id="cd06850">
    <property type="entry name" value="biotinyl_domain"/>
    <property type="match status" value="1"/>
</dbReference>
<dbReference type="FunFam" id="2.40.50.100:FF:000005">
    <property type="entry name" value="Acetyl-CoA carboxylase 1"/>
    <property type="match status" value="1"/>
</dbReference>
<dbReference type="FunFam" id="3.40.50.20:FF:000005">
    <property type="entry name" value="acetyl-CoA carboxylase isoform X2"/>
    <property type="match status" value="1"/>
</dbReference>
<organism evidence="20">
    <name type="scientific">Phaffia rhodozyma</name>
    <name type="common">Yeast</name>
    <name type="synonym">Xanthophyllomyces dendrorhous</name>
    <dbReference type="NCBI Taxonomy" id="264483"/>
    <lineage>
        <taxon>Eukaryota</taxon>
        <taxon>Fungi</taxon>
        <taxon>Dikarya</taxon>
        <taxon>Basidiomycota</taxon>
        <taxon>Agaricomycotina</taxon>
        <taxon>Tremellomycetes</taxon>
        <taxon>Cystofilobasidiales</taxon>
        <taxon>Mrakiaceae</taxon>
        <taxon>Phaffia</taxon>
    </lineage>
</organism>
<dbReference type="InterPro" id="IPR013815">
    <property type="entry name" value="ATP_grasp_subdomain_1"/>
</dbReference>
<dbReference type="SUPFAM" id="SSF56059">
    <property type="entry name" value="Glutathione synthetase ATP-binding domain-like"/>
    <property type="match status" value="1"/>
</dbReference>
<dbReference type="Pfam" id="PF01039">
    <property type="entry name" value="Carboxyl_trans"/>
    <property type="match status" value="1"/>
</dbReference>
<evidence type="ECO:0000256" key="13">
    <source>
        <dbReference type="ARBA" id="ARBA00048600"/>
    </source>
</evidence>
<evidence type="ECO:0000256" key="12">
    <source>
        <dbReference type="ARBA" id="ARBA00048065"/>
    </source>
</evidence>
<dbReference type="InterPro" id="IPR005479">
    <property type="entry name" value="CPAse_ATP-bd"/>
</dbReference>
<dbReference type="InterPro" id="IPR011761">
    <property type="entry name" value="ATP-grasp"/>
</dbReference>
<evidence type="ECO:0000256" key="1">
    <source>
        <dbReference type="ARBA" id="ARBA00001953"/>
    </source>
</evidence>
<dbReference type="GO" id="GO:0046872">
    <property type="term" value="F:metal ion binding"/>
    <property type="evidence" value="ECO:0007669"/>
    <property type="project" value="InterPro"/>
</dbReference>
<evidence type="ECO:0000259" key="15">
    <source>
        <dbReference type="PROSITE" id="PS50968"/>
    </source>
</evidence>
<dbReference type="SUPFAM" id="SSF51230">
    <property type="entry name" value="Single hybrid motif"/>
    <property type="match status" value="1"/>
</dbReference>
<dbReference type="PROSITE" id="PS50980">
    <property type="entry name" value="COA_CT_NTER"/>
    <property type="match status" value="1"/>
</dbReference>
<dbReference type="Gene3D" id="2.40.50.100">
    <property type="match status" value="1"/>
</dbReference>
<evidence type="ECO:0000256" key="2">
    <source>
        <dbReference type="ARBA" id="ARBA00004956"/>
    </source>
</evidence>
<feature type="domain" description="Biotin carboxylation" evidence="17">
    <location>
        <begin position="37"/>
        <end position="545"/>
    </location>
</feature>
<dbReference type="InterPro" id="IPR011053">
    <property type="entry name" value="Single_hybrid_motif"/>
</dbReference>
<proteinExistence type="predicted"/>
<dbReference type="InterPro" id="IPR034733">
    <property type="entry name" value="AcCoA_carboxyl_beta"/>
</dbReference>
<dbReference type="UniPathway" id="UPA00655">
    <property type="reaction ID" value="UER00711"/>
</dbReference>
<dbReference type="Gene3D" id="3.40.50.20">
    <property type="match status" value="1"/>
</dbReference>
<dbReference type="InterPro" id="IPR049074">
    <property type="entry name" value="ACCA_BT"/>
</dbReference>
<dbReference type="Gene3D" id="3.90.1770.10">
    <property type="entry name" value="PreATP-grasp domain"/>
    <property type="match status" value="1"/>
</dbReference>
<keyword evidence="9" id="KW-0275">Fatty acid biosynthesis</keyword>
<comment type="catalytic activity">
    <reaction evidence="12">
        <text>hydrogencarbonate + acetyl-CoA + ATP = malonyl-CoA + ADP + phosphate + H(+)</text>
        <dbReference type="Rhea" id="RHEA:11308"/>
        <dbReference type="ChEBI" id="CHEBI:15378"/>
        <dbReference type="ChEBI" id="CHEBI:17544"/>
        <dbReference type="ChEBI" id="CHEBI:30616"/>
        <dbReference type="ChEBI" id="CHEBI:43474"/>
        <dbReference type="ChEBI" id="CHEBI:57288"/>
        <dbReference type="ChEBI" id="CHEBI:57384"/>
        <dbReference type="ChEBI" id="CHEBI:456216"/>
        <dbReference type="EC" id="6.4.1.2"/>
    </reaction>
</comment>
<keyword evidence="3" id="KW-0444">Lipid biosynthesis</keyword>
<dbReference type="Gene3D" id="3.30.1490.20">
    <property type="entry name" value="ATP-grasp fold, A domain"/>
    <property type="match status" value="1"/>
</dbReference>
<dbReference type="PROSITE" id="PS00188">
    <property type="entry name" value="BIOTIN"/>
    <property type="match status" value="1"/>
</dbReference>
<evidence type="ECO:0000256" key="8">
    <source>
        <dbReference type="ARBA" id="ARBA00023098"/>
    </source>
</evidence>
<dbReference type="Pfam" id="PF21385">
    <property type="entry name" value="ACCA_BT"/>
    <property type="match status" value="1"/>
</dbReference>
<dbReference type="SMART" id="SM00878">
    <property type="entry name" value="Biotin_carb_C"/>
    <property type="match status" value="1"/>
</dbReference>
<evidence type="ECO:0000256" key="9">
    <source>
        <dbReference type="ARBA" id="ARBA00023160"/>
    </source>
</evidence>
<keyword evidence="6" id="KW-0276">Fatty acid metabolism</keyword>
<protein>
    <submittedName>
        <fullName evidence="20">Acetyl CoA carboxylase</fullName>
    </submittedName>
</protein>
<evidence type="ECO:0000256" key="4">
    <source>
        <dbReference type="ARBA" id="ARBA00022598"/>
    </source>
</evidence>
<keyword evidence="10" id="KW-0092">Biotin</keyword>
<dbReference type="SUPFAM" id="SSF51246">
    <property type="entry name" value="Rudiment single hybrid motif"/>
    <property type="match status" value="1"/>
</dbReference>
<dbReference type="PANTHER" id="PTHR45728">
    <property type="entry name" value="ACETYL-COA CARBOXYLASE, ISOFORM A"/>
    <property type="match status" value="1"/>
</dbReference>
<name>A0A0F7SL53_PHARH</name>
<dbReference type="PROSITE" id="PS50989">
    <property type="entry name" value="COA_CT_CTER"/>
    <property type="match status" value="1"/>
</dbReference>
<accession>A0A0F7SL53</accession>
<dbReference type="Pfam" id="PF02785">
    <property type="entry name" value="Biotin_carb_C"/>
    <property type="match status" value="1"/>
</dbReference>
<dbReference type="GO" id="GO:0003989">
    <property type="term" value="F:acetyl-CoA carboxylase activity"/>
    <property type="evidence" value="ECO:0007669"/>
    <property type="project" value="UniProtKB-EC"/>
</dbReference>
<dbReference type="InterPro" id="IPR016185">
    <property type="entry name" value="PreATP-grasp_dom_sf"/>
</dbReference>
<dbReference type="InterPro" id="IPR013537">
    <property type="entry name" value="AcCoA_COase_cen"/>
</dbReference>
<dbReference type="GO" id="GO:0005524">
    <property type="term" value="F:ATP binding"/>
    <property type="evidence" value="ECO:0007669"/>
    <property type="project" value="UniProtKB-UniRule"/>
</dbReference>
<keyword evidence="4" id="KW-0436">Ligase</keyword>
<dbReference type="SMR" id="A0A0F7SL53"/>
<evidence type="ECO:0000259" key="19">
    <source>
        <dbReference type="PROSITE" id="PS50989"/>
    </source>
</evidence>
<comment type="catalytic activity">
    <reaction evidence="13">
        <text>N(6)-biotinyl-L-lysyl-[protein] + hydrogencarbonate + ATP = N(6)-carboxybiotinyl-L-lysyl-[protein] + ADP + phosphate + H(+)</text>
        <dbReference type="Rhea" id="RHEA:13501"/>
        <dbReference type="Rhea" id="RHEA-COMP:10505"/>
        <dbReference type="Rhea" id="RHEA-COMP:10506"/>
        <dbReference type="ChEBI" id="CHEBI:15378"/>
        <dbReference type="ChEBI" id="CHEBI:17544"/>
        <dbReference type="ChEBI" id="CHEBI:30616"/>
        <dbReference type="ChEBI" id="CHEBI:43474"/>
        <dbReference type="ChEBI" id="CHEBI:83144"/>
        <dbReference type="ChEBI" id="CHEBI:83145"/>
        <dbReference type="ChEBI" id="CHEBI:456216"/>
        <dbReference type="EC" id="6.3.4.14"/>
    </reaction>
</comment>
<dbReference type="PANTHER" id="PTHR45728:SF3">
    <property type="entry name" value="ACETYL-COA CARBOXYLASE"/>
    <property type="match status" value="1"/>
</dbReference>
<dbReference type="PROSITE" id="PS50975">
    <property type="entry name" value="ATP_GRASP"/>
    <property type="match status" value="1"/>
</dbReference>
<dbReference type="GO" id="GO:0005739">
    <property type="term" value="C:mitochondrion"/>
    <property type="evidence" value="ECO:0007669"/>
    <property type="project" value="TreeGrafter"/>
</dbReference>
<evidence type="ECO:0000259" key="18">
    <source>
        <dbReference type="PROSITE" id="PS50980"/>
    </source>
</evidence>
<dbReference type="InterPro" id="IPR011764">
    <property type="entry name" value="Biotin_carboxylation_dom"/>
</dbReference>
<dbReference type="GO" id="GO:0006633">
    <property type="term" value="P:fatty acid biosynthetic process"/>
    <property type="evidence" value="ECO:0007669"/>
    <property type="project" value="UniProtKB-KW"/>
</dbReference>
<reference evidence="20" key="1">
    <citation type="submission" date="2014-08" db="EMBL/GenBank/DDBJ databases">
        <authorList>
            <person name="Sharma Rahul"/>
            <person name="Thines Marco"/>
        </authorList>
    </citation>
    <scope>NUCLEOTIDE SEQUENCE</scope>
</reference>
<dbReference type="FunFam" id="3.30.1490.20:FF:000003">
    <property type="entry name" value="acetyl-CoA carboxylase isoform X1"/>
    <property type="match status" value="1"/>
</dbReference>
<dbReference type="FunFam" id="2.40.460.10:FF:000001">
    <property type="entry name" value="Acetyl-CoA carboxylase 1"/>
    <property type="match status" value="1"/>
</dbReference>
<feature type="domain" description="CoA carboxyltransferase C-terminal" evidence="19">
    <location>
        <begin position="1813"/>
        <end position="2123"/>
    </location>
</feature>
<evidence type="ECO:0000259" key="17">
    <source>
        <dbReference type="PROSITE" id="PS50979"/>
    </source>
</evidence>
<dbReference type="FunFam" id="3.30.470.20:FF:000005">
    <property type="entry name" value="Acetyl-CoA carboxylase 1"/>
    <property type="match status" value="1"/>
</dbReference>
<keyword evidence="8" id="KW-0443">Lipid metabolism</keyword>
<dbReference type="Gene3D" id="2.40.460.10">
    <property type="entry name" value="Biotin dependent carboxylase carboxyltransferase"/>
    <property type="match status" value="1"/>
</dbReference>
<evidence type="ECO:0000256" key="14">
    <source>
        <dbReference type="PROSITE-ProRule" id="PRU00409"/>
    </source>
</evidence>
<dbReference type="FunFam" id="3.90.226.10:FF:000010">
    <property type="entry name" value="acetyl-CoA carboxylase isoform X2"/>
    <property type="match status" value="1"/>
</dbReference>
<sequence>MVVDHESVRHFIGGNALENAPPSSVTDFVRSQDGHTVITKVLIANNGIAAVKEIRSVRKWAYETFGDERAIEFTVMATPEDLKVNCDYIRMADRVVEVPGGTNNNNHSNVDLIVDIAERFNIHAVWAGWGHASENPRLPESLAASKNKIVFIGPPGSAMRSLGDKISSTIVAQSAQVPCMAWSGSGITDTELSPQGFVTVPDGPYQAACVKTVEDGLVRAEKIGLPVMIKASEGGGGKGIRMVHSMDTFKNSYNSVASEVPGSPIFIMALAGSARHLEVQLLADQYGNAISLFGRDCSVQRRHQKIIEEAPVTIARPERFEEMEKAAVRLAKLVGYVSAGTVEYLYSHADDSFFFLELNPRLQVEHPTTEMVSGVNLPAAQLQIAMGIPLSRIRDIRVLYGLDPHTVSEIDFDSSRAESVQTQRKPRPKGHVIACRITSENPDEGFKPSAGDIQELNFRSNTNVWGYFSVGATGGIHSFADSQFGHVFAYGSDRTTARKNMVIALKELSIRGDFRTTVEYLITLLETSDFEQNAITTAWLDGLITNKLTSERPDPSLAVICGAIVKAHVASENCWAEYRRVLDKGQVPSKDTLKTVFTLDFIYEGVRYNFTAARASLNTYRLYLNGGKTVVSIRPLADGGMLVLLDGRSHTLYWREEVGTLRIQVDAKTCLIEQENDPTQLRSPSPGKIIRFLVESGDHISSGDIYAEVEVMKMILPLIAQESGHVQFVKQAGVTVDPGAIIGILSLDDPTRVKKAKPFEGLLPVTGLPNLPGNRPHQRLQFQLESIYSVLDGYESDSTATILRSFSENLYDPDLAFGEALSIISVLSGRMPADLEESIREVISEAQSKPHAEFPGSKILKVVERYIDNLRPQERAMVRTQIEPIVGIAEKNVGGPKGYASYVLATILQKFLAVEAVFATGSEEAIVLQLRDENRESLNDVLGLVLAHSRLSARSKLVLSVFDLIKSMQLLNNTEGSFLHKTMKALADMPTKAPLASKVSLKAREILISCSLPSYEERLFQMEKILNSSVTTSYYGETGGGHRNPSVDVLTEISNSRFTVYDVLSSFFKHDDPWIVLASLTVYVLRAYREYSILDMQHEQGQDGAAGVITWRFKLNQPIAESSTPRVDSNRDVYRVGSLSDLTYKIKQSQTEPLRAGVMTSFNNLKEVQDGLLNVLSFFPAYHHQDFTQRHGQDSAMPNVLNIAIRAFEEKDDMSDLDWAKSVESLVMQMSAEIQKKGIRRVTFLVCRKGVYPSYFTFRQEGAQGPWREEEKIRNIEPALASQLELNRLSNFKVTPIFVDNRQIHIYKGVGKENSSDVRFFIRALVRPGRVQGSMKAAEYLISECDRLLTDILDALEVVGAETRNADCNHVGINFIYNVLVDFDDVQEALAGFIERHGKRLWRLRVTASEIRMVLEDDEGNVTPIRCCIENVSGFVVKYHAYQEVETEKGTTILKSIGDLGPLHLQPVNHAYQTKNSLQPRRYQAHLVGTTYVYDYPDLFVQSLRKVWAEAAAKIPHLRVPSEPLTATELVLDENNELQEVERPPGSNSCGMVAWIFTMLTPEYPKGRRVVAIANDITFKIGSFGPKEDDYFFKATEIAKKLGLPRIYLSANSGARLGIAEELLHIFKAAFVDPAKPSMGIKYLYLTPETLSTLAKKGSSVTTEEIEDDGERRHKITAIIGLAEGLGVESLRGSGLIAGATTRAYEEGIFTISLVTARSVGIGAYLVRLGQRAIQVEGNPMILTGAQSLNKVLGREVYTSNLQLGGTQIMARNGTTHLVAESDLDGALKVIQWLSYVPERKGKAIPIWPSEDPWDRTVTYEPPRGPYDPRWLLEGKPDEGLTGLFDKGSFMETLGDWAKTIVTGRARLGGIPMGVIAVETRTTEKIIAADPANPAAFEQKIMEAGQVWNPNAAYKTAQSIFDINKEGLPLMILANIRGFSGGQGDMFDAILKQGSKIVDGLSNFKQPVFVYVVPNGELRGGAWVVLDPTINLAKMEMYADETARGGILEPEGIVEIKFRRDKVIATMERLDETYASLKAASNDSTKSAEERAKSAELLKARETLLQPTYLQIAHLYADLHDRVGRMEAKGCAKRAVWAEARRFFYWRLRRRLNDEHILSKFAAANPDLTLEERQNILDSVVQTDLTDDRATAEWIEQSAEEIAAAVAEVRSTYVSNKIISFAETERAGALQGLVAVLSTLNAEDKKALVSSLGL</sequence>
<evidence type="ECO:0000256" key="3">
    <source>
        <dbReference type="ARBA" id="ARBA00022516"/>
    </source>
</evidence>
<dbReference type="GO" id="GO:2001295">
    <property type="term" value="P:malonyl-CoA biosynthetic process"/>
    <property type="evidence" value="ECO:0007669"/>
    <property type="project" value="UniProtKB-UniPathway"/>
</dbReference>
<dbReference type="Pfam" id="PF00289">
    <property type="entry name" value="Biotin_carb_N"/>
    <property type="match status" value="1"/>
</dbReference>
<dbReference type="InterPro" id="IPR011762">
    <property type="entry name" value="COA_CT_N"/>
</dbReference>
<dbReference type="Gene3D" id="3.30.470.20">
    <property type="entry name" value="ATP-grasp fold, B domain"/>
    <property type="match status" value="1"/>
</dbReference>
<dbReference type="InterPro" id="IPR005481">
    <property type="entry name" value="BC-like_N"/>
</dbReference>
<dbReference type="InterPro" id="IPR001882">
    <property type="entry name" value="Biotin_BS"/>
</dbReference>
<dbReference type="InterPro" id="IPR011054">
    <property type="entry name" value="Rudment_hybrid_motif"/>
</dbReference>
<dbReference type="Pfam" id="PF02786">
    <property type="entry name" value="CPSase_L_D2"/>
    <property type="match status" value="1"/>
</dbReference>
<dbReference type="PROSITE" id="PS00867">
    <property type="entry name" value="CPSASE_2"/>
    <property type="match status" value="1"/>
</dbReference>
<dbReference type="SUPFAM" id="SSF52096">
    <property type="entry name" value="ClpP/crotonase"/>
    <property type="match status" value="2"/>
</dbReference>
<evidence type="ECO:0000256" key="10">
    <source>
        <dbReference type="ARBA" id="ARBA00023267"/>
    </source>
</evidence>
<comment type="pathway">
    <text evidence="2">Lipid metabolism; malonyl-CoA biosynthesis; malonyl-CoA from acetyl-CoA: step 1/1.</text>
</comment>
<dbReference type="InterPro" id="IPR049076">
    <property type="entry name" value="ACCA"/>
</dbReference>
<evidence type="ECO:0000256" key="5">
    <source>
        <dbReference type="ARBA" id="ARBA00022741"/>
    </source>
</evidence>
<evidence type="ECO:0000256" key="7">
    <source>
        <dbReference type="ARBA" id="ARBA00022840"/>
    </source>
</evidence>
<dbReference type="InterPro" id="IPR011763">
    <property type="entry name" value="COA_CT_C"/>
</dbReference>
<dbReference type="InterPro" id="IPR005482">
    <property type="entry name" value="Biotin_COase_C"/>
</dbReference>
<keyword evidence="7 14" id="KW-0067">ATP-binding</keyword>
<dbReference type="SUPFAM" id="SSF52440">
    <property type="entry name" value="PreATP-grasp domain"/>
    <property type="match status" value="1"/>
</dbReference>
<comment type="cofactor">
    <cofactor evidence="1">
        <name>biotin</name>
        <dbReference type="ChEBI" id="CHEBI:57586"/>
    </cofactor>
</comment>
<dbReference type="PROSITE" id="PS50968">
    <property type="entry name" value="BIOTINYL_LIPOYL"/>
    <property type="match status" value="1"/>
</dbReference>
<feature type="domain" description="ATP-grasp" evidence="16">
    <location>
        <begin position="190"/>
        <end position="386"/>
    </location>
</feature>
<dbReference type="Pfam" id="PF00364">
    <property type="entry name" value="Biotin_lipoyl"/>
    <property type="match status" value="1"/>
</dbReference>
<evidence type="ECO:0000256" key="11">
    <source>
        <dbReference type="ARBA" id="ARBA00023268"/>
    </source>
</evidence>
<dbReference type="GO" id="GO:0004075">
    <property type="term" value="F:biotin carboxylase activity"/>
    <property type="evidence" value="ECO:0007669"/>
    <property type="project" value="UniProtKB-EC"/>
</dbReference>
<evidence type="ECO:0000256" key="6">
    <source>
        <dbReference type="ARBA" id="ARBA00022832"/>
    </source>
</evidence>
<dbReference type="Pfam" id="PF08326">
    <property type="entry name" value="ACC_central"/>
    <property type="match status" value="1"/>
</dbReference>
<feature type="domain" description="CoA carboxyltransferase N-terminal" evidence="18">
    <location>
        <begin position="1471"/>
        <end position="1809"/>
    </location>
</feature>